<dbReference type="GO" id="GO:0004022">
    <property type="term" value="F:alcohol dehydrogenase (NAD+) activity"/>
    <property type="evidence" value="ECO:0007669"/>
    <property type="project" value="UniProtKB-EC"/>
</dbReference>
<comment type="caution">
    <text evidence="10">The sequence shown here is derived from an EMBL/GenBank/DDBJ whole genome shotgun (WGS) entry which is preliminary data.</text>
</comment>
<evidence type="ECO:0000259" key="9">
    <source>
        <dbReference type="Pfam" id="PF08240"/>
    </source>
</evidence>
<keyword evidence="6" id="KW-0560">Oxidoreductase</keyword>
<dbReference type="InterPro" id="IPR013154">
    <property type="entry name" value="ADH-like_N"/>
</dbReference>
<dbReference type="SUPFAM" id="SSF51735">
    <property type="entry name" value="NAD(P)-binding Rossmann-fold domains"/>
    <property type="match status" value="1"/>
</dbReference>
<evidence type="ECO:0000259" key="8">
    <source>
        <dbReference type="Pfam" id="PF00107"/>
    </source>
</evidence>
<keyword evidence="4" id="KW-0479">Metal-binding</keyword>
<dbReference type="Proteomes" id="UP001209878">
    <property type="component" value="Unassembled WGS sequence"/>
</dbReference>
<keyword evidence="5" id="KW-0862">Zinc</keyword>
<feature type="domain" description="Alcohol dehydrogenase-like N-terminal" evidence="9">
    <location>
        <begin position="29"/>
        <end position="139"/>
    </location>
</feature>
<organism evidence="10 11">
    <name type="scientific">Ridgeia piscesae</name>
    <name type="common">Tubeworm</name>
    <dbReference type="NCBI Taxonomy" id="27915"/>
    <lineage>
        <taxon>Eukaryota</taxon>
        <taxon>Metazoa</taxon>
        <taxon>Spiralia</taxon>
        <taxon>Lophotrochozoa</taxon>
        <taxon>Annelida</taxon>
        <taxon>Polychaeta</taxon>
        <taxon>Sedentaria</taxon>
        <taxon>Canalipalpata</taxon>
        <taxon>Sabellida</taxon>
        <taxon>Siboglinidae</taxon>
        <taxon>Ridgeia</taxon>
    </lineage>
</organism>
<dbReference type="Pfam" id="PF00107">
    <property type="entry name" value="ADH_zinc_N"/>
    <property type="match status" value="1"/>
</dbReference>
<comment type="cofactor">
    <cofactor evidence="1">
        <name>Zn(2+)</name>
        <dbReference type="ChEBI" id="CHEBI:29105"/>
    </cofactor>
</comment>
<dbReference type="EC" id="1.1.1.1" evidence="3"/>
<evidence type="ECO:0000256" key="7">
    <source>
        <dbReference type="ARBA" id="ARBA00023027"/>
    </source>
</evidence>
<evidence type="ECO:0000256" key="4">
    <source>
        <dbReference type="ARBA" id="ARBA00022723"/>
    </source>
</evidence>
<evidence type="ECO:0000256" key="1">
    <source>
        <dbReference type="ARBA" id="ARBA00001947"/>
    </source>
</evidence>
<dbReference type="Gene3D" id="3.90.180.10">
    <property type="entry name" value="Medium-chain alcohol dehydrogenases, catalytic domain"/>
    <property type="match status" value="1"/>
</dbReference>
<reference evidence="10" key="1">
    <citation type="journal article" date="2023" name="Mol. Biol. Evol.">
        <title>Third-Generation Sequencing Reveals the Adaptive Role of the Epigenome in Three Deep-Sea Polychaetes.</title>
        <authorList>
            <person name="Perez M."/>
            <person name="Aroh O."/>
            <person name="Sun Y."/>
            <person name="Lan Y."/>
            <person name="Juniper S.K."/>
            <person name="Young C.R."/>
            <person name="Angers B."/>
            <person name="Qian P.Y."/>
        </authorList>
    </citation>
    <scope>NUCLEOTIDE SEQUENCE</scope>
    <source>
        <strain evidence="10">R07B-5</strain>
    </source>
</reference>
<dbReference type="Gene3D" id="3.40.50.720">
    <property type="entry name" value="NAD(P)-binding Rossmann-like Domain"/>
    <property type="match status" value="1"/>
</dbReference>
<gene>
    <name evidence="10" type="ORF">NP493_352g06042</name>
</gene>
<protein>
    <recommendedName>
        <fullName evidence="3">alcohol dehydrogenase</fullName>
        <ecNumber evidence="3">1.1.1.1</ecNumber>
    </recommendedName>
</protein>
<keyword evidence="7" id="KW-0520">NAD</keyword>
<dbReference type="InterPro" id="IPR011032">
    <property type="entry name" value="GroES-like_sf"/>
</dbReference>
<accession>A0AAD9NTS9</accession>
<dbReference type="InterPro" id="IPR036291">
    <property type="entry name" value="NAD(P)-bd_dom_sf"/>
</dbReference>
<evidence type="ECO:0000256" key="5">
    <source>
        <dbReference type="ARBA" id="ARBA00022833"/>
    </source>
</evidence>
<dbReference type="GO" id="GO:0046872">
    <property type="term" value="F:metal ion binding"/>
    <property type="evidence" value="ECO:0007669"/>
    <property type="project" value="UniProtKB-KW"/>
</dbReference>
<dbReference type="PANTHER" id="PTHR42940">
    <property type="entry name" value="ALCOHOL DEHYDROGENASE 1-RELATED"/>
    <property type="match status" value="1"/>
</dbReference>
<proteinExistence type="inferred from homology"/>
<dbReference type="Pfam" id="PF08240">
    <property type="entry name" value="ADH_N"/>
    <property type="match status" value="1"/>
</dbReference>
<dbReference type="SUPFAM" id="SSF50129">
    <property type="entry name" value="GroES-like"/>
    <property type="match status" value="1"/>
</dbReference>
<evidence type="ECO:0000313" key="11">
    <source>
        <dbReference type="Proteomes" id="UP001209878"/>
    </source>
</evidence>
<dbReference type="InterPro" id="IPR013149">
    <property type="entry name" value="ADH-like_C"/>
</dbReference>
<dbReference type="GO" id="GO:0005737">
    <property type="term" value="C:cytoplasm"/>
    <property type="evidence" value="ECO:0007669"/>
    <property type="project" value="TreeGrafter"/>
</dbReference>
<sequence>MACRVVFVGPDKSPSLLYGECSVPSIYSGQILAKIKLATICDSDLTAVSANAVPSVLGHEAVAEVLENQRSDCPLVPGDRIIFSAFDICGACGRCRLGIPQKCSKLLKYGHRNLSQASGFTGCFASHIVLEKGTTICKVPLHISDPVACVINCPVATMVNAVSSIPQNCRKALVQGAGLLGLFGCVLLKERGFLNVYVTDVNEARLQHVSKFGGLAFNLNGSSQTSRVSSDAPCGKIHRNAPKEETMDVVIEVSGGPGVLSQGLRYLRPGGMYVFVDTRHSQLDLQFPVDVLMRKMFTMQGVLGYQPCHLEEAVDFVSRTTSQYPYDSLFGPEFSLSSFHEAVGIAKEKKFHRVIVRPPQ</sequence>
<comment type="similarity">
    <text evidence="2">Belongs to the zinc-containing alcohol dehydrogenase family.</text>
</comment>
<dbReference type="AlphaFoldDB" id="A0AAD9NTS9"/>
<evidence type="ECO:0000256" key="2">
    <source>
        <dbReference type="ARBA" id="ARBA00008072"/>
    </source>
</evidence>
<evidence type="ECO:0000256" key="6">
    <source>
        <dbReference type="ARBA" id="ARBA00023002"/>
    </source>
</evidence>
<dbReference type="PANTHER" id="PTHR42940:SF3">
    <property type="entry name" value="ALCOHOL DEHYDROGENASE 1-RELATED"/>
    <property type="match status" value="1"/>
</dbReference>
<dbReference type="EMBL" id="JAODUO010000351">
    <property type="protein sequence ID" value="KAK2182527.1"/>
    <property type="molecule type" value="Genomic_DNA"/>
</dbReference>
<evidence type="ECO:0000256" key="3">
    <source>
        <dbReference type="ARBA" id="ARBA00013190"/>
    </source>
</evidence>
<keyword evidence="11" id="KW-1185">Reference proteome</keyword>
<name>A0AAD9NTS9_RIDPI</name>
<evidence type="ECO:0000313" key="10">
    <source>
        <dbReference type="EMBL" id="KAK2182527.1"/>
    </source>
</evidence>
<feature type="domain" description="Alcohol dehydrogenase-like C-terminal" evidence="8">
    <location>
        <begin position="180"/>
        <end position="318"/>
    </location>
</feature>